<dbReference type="Pfam" id="PF00696">
    <property type="entry name" value="AA_kinase"/>
    <property type="match status" value="1"/>
</dbReference>
<evidence type="ECO:0000256" key="1">
    <source>
        <dbReference type="ARBA" id="ARBA00004766"/>
    </source>
</evidence>
<organism evidence="10 11">
    <name type="scientific">Corallococcus exercitus</name>
    <dbReference type="NCBI Taxonomy" id="2316736"/>
    <lineage>
        <taxon>Bacteria</taxon>
        <taxon>Pseudomonadati</taxon>
        <taxon>Myxococcota</taxon>
        <taxon>Myxococcia</taxon>
        <taxon>Myxococcales</taxon>
        <taxon>Cystobacterineae</taxon>
        <taxon>Myxococcaceae</taxon>
        <taxon>Corallococcus</taxon>
    </lineage>
</organism>
<keyword evidence="2 7" id="KW-0808">Transferase</keyword>
<dbReference type="Gene3D" id="3.40.1160.10">
    <property type="entry name" value="Acetylglutamate kinase-like"/>
    <property type="match status" value="1"/>
</dbReference>
<dbReference type="InterPro" id="IPR054352">
    <property type="entry name" value="ACT_Aspartokinase"/>
</dbReference>
<keyword evidence="3" id="KW-0547">Nucleotide-binding</keyword>
<dbReference type="Pfam" id="PF22468">
    <property type="entry name" value="ACT_9"/>
    <property type="match status" value="1"/>
</dbReference>
<name>A0A7Y4NXX4_9BACT</name>
<dbReference type="InterPro" id="IPR036393">
    <property type="entry name" value="AceGlu_kinase-like_sf"/>
</dbReference>
<dbReference type="AlphaFoldDB" id="A0A7Y4NXX4"/>
<dbReference type="InterPro" id="IPR002912">
    <property type="entry name" value="ACT_dom"/>
</dbReference>
<dbReference type="GO" id="GO:0004412">
    <property type="term" value="F:homoserine dehydrogenase activity"/>
    <property type="evidence" value="ECO:0007669"/>
    <property type="project" value="InterPro"/>
</dbReference>
<comment type="catalytic activity">
    <reaction evidence="7">
        <text>L-aspartate + ATP = 4-phospho-L-aspartate + ADP</text>
        <dbReference type="Rhea" id="RHEA:23776"/>
        <dbReference type="ChEBI" id="CHEBI:29991"/>
        <dbReference type="ChEBI" id="CHEBI:30616"/>
        <dbReference type="ChEBI" id="CHEBI:57535"/>
        <dbReference type="ChEBI" id="CHEBI:456216"/>
        <dbReference type="EC" id="2.7.2.4"/>
    </reaction>
</comment>
<dbReference type="UniPathway" id="UPA00034">
    <property type="reaction ID" value="UER00015"/>
</dbReference>
<feature type="non-terminal residue" evidence="10">
    <location>
        <position position="217"/>
    </location>
</feature>
<evidence type="ECO:0000256" key="5">
    <source>
        <dbReference type="ARBA" id="ARBA00022840"/>
    </source>
</evidence>
<comment type="pathway">
    <text evidence="1 8">Amino-acid biosynthesis; L-lysine biosynthesis via DAP pathway; (S)-tetrahydrodipicolinate from L-aspartate: step 1/4.</text>
</comment>
<dbReference type="GO" id="GO:0005524">
    <property type="term" value="F:ATP binding"/>
    <property type="evidence" value="ECO:0007669"/>
    <property type="project" value="UniProtKB-KW"/>
</dbReference>
<evidence type="ECO:0000256" key="8">
    <source>
        <dbReference type="RuleBase" id="RU004249"/>
    </source>
</evidence>
<evidence type="ECO:0000259" key="9">
    <source>
        <dbReference type="PROSITE" id="PS51671"/>
    </source>
</evidence>
<dbReference type="EMBL" id="JABFJV010000639">
    <property type="protein sequence ID" value="NOK39848.1"/>
    <property type="molecule type" value="Genomic_DNA"/>
</dbReference>
<dbReference type="InterPro" id="IPR045865">
    <property type="entry name" value="ACT-like_dom_sf"/>
</dbReference>
<dbReference type="PANTHER" id="PTHR43070">
    <property type="match status" value="1"/>
</dbReference>
<dbReference type="Proteomes" id="UP000563426">
    <property type="component" value="Unassembled WGS sequence"/>
</dbReference>
<dbReference type="SUPFAM" id="SSF55021">
    <property type="entry name" value="ACT-like"/>
    <property type="match status" value="1"/>
</dbReference>
<dbReference type="InterPro" id="IPR001341">
    <property type="entry name" value="Asp_kinase"/>
</dbReference>
<keyword evidence="11" id="KW-1185">Reference proteome</keyword>
<dbReference type="Gene3D" id="3.30.2130.10">
    <property type="entry name" value="VC0802-like"/>
    <property type="match status" value="1"/>
</dbReference>
<reference evidence="10 11" key="1">
    <citation type="submission" date="2020-05" db="EMBL/GenBank/DDBJ databases">
        <authorList>
            <person name="Whitworth D."/>
        </authorList>
    </citation>
    <scope>NUCLEOTIDE SEQUENCE [LARGE SCALE GENOMIC DNA]</scope>
    <source>
        <strain evidence="10 11">AB043B</strain>
    </source>
</reference>
<feature type="domain" description="ACT" evidence="9">
    <location>
        <begin position="121"/>
        <end position="193"/>
    </location>
</feature>
<accession>A0A7Y4NXX4</accession>
<dbReference type="GO" id="GO:0009089">
    <property type="term" value="P:lysine biosynthetic process via diaminopimelate"/>
    <property type="evidence" value="ECO:0007669"/>
    <property type="project" value="UniProtKB-UniPathway"/>
</dbReference>
<dbReference type="SUPFAM" id="SSF53633">
    <property type="entry name" value="Carbamate kinase-like"/>
    <property type="match status" value="1"/>
</dbReference>
<keyword evidence="6" id="KW-0521">NADP</keyword>
<dbReference type="InterPro" id="IPR011147">
    <property type="entry name" value="Bifunc_Aspkin/hSer_DH"/>
</dbReference>
<evidence type="ECO:0000256" key="3">
    <source>
        <dbReference type="ARBA" id="ARBA00022741"/>
    </source>
</evidence>
<protein>
    <recommendedName>
        <fullName evidence="7">Aspartokinase</fullName>
        <ecNumber evidence="7">2.7.2.4</ecNumber>
    </recommendedName>
</protein>
<evidence type="ECO:0000313" key="10">
    <source>
        <dbReference type="EMBL" id="NOK39848.1"/>
    </source>
</evidence>
<evidence type="ECO:0000256" key="7">
    <source>
        <dbReference type="RuleBase" id="RU003448"/>
    </source>
</evidence>
<evidence type="ECO:0000313" key="11">
    <source>
        <dbReference type="Proteomes" id="UP000563426"/>
    </source>
</evidence>
<keyword evidence="4 7" id="KW-0418">Kinase</keyword>
<keyword evidence="8" id="KW-0028">Amino-acid biosynthesis</keyword>
<dbReference type="PANTHER" id="PTHR43070:SF3">
    <property type="entry name" value="HOMOSERINE DEHYDROGENASE"/>
    <property type="match status" value="1"/>
</dbReference>
<dbReference type="GO" id="GO:0004072">
    <property type="term" value="F:aspartate kinase activity"/>
    <property type="evidence" value="ECO:0007669"/>
    <property type="project" value="UniProtKB-EC"/>
</dbReference>
<comment type="pathway">
    <text evidence="8">Amino-acid biosynthesis; L-threonine biosynthesis; L-threonine from L-aspartate: step 1/5.</text>
</comment>
<dbReference type="UniPathway" id="UPA00050">
    <property type="reaction ID" value="UER00461"/>
</dbReference>
<proteinExistence type="inferred from homology"/>
<keyword evidence="5" id="KW-0067">ATP-binding</keyword>
<dbReference type="RefSeq" id="WP_171439291.1">
    <property type="nucleotide sequence ID" value="NZ_JABFJV010000639.1"/>
</dbReference>
<comment type="similarity">
    <text evidence="7">Belongs to the aspartokinase family.</text>
</comment>
<dbReference type="CDD" id="cd04921">
    <property type="entry name" value="ACT_AKi-HSDH-ThrA-like_1"/>
    <property type="match status" value="1"/>
</dbReference>
<evidence type="ECO:0000256" key="4">
    <source>
        <dbReference type="ARBA" id="ARBA00022777"/>
    </source>
</evidence>
<dbReference type="PROSITE" id="PS51671">
    <property type="entry name" value="ACT"/>
    <property type="match status" value="1"/>
</dbReference>
<evidence type="ECO:0000256" key="2">
    <source>
        <dbReference type="ARBA" id="ARBA00022679"/>
    </source>
</evidence>
<gene>
    <name evidence="10" type="ORF">HMI49_42505</name>
</gene>
<feature type="non-terminal residue" evidence="10">
    <location>
        <position position="1"/>
    </location>
</feature>
<dbReference type="EC" id="2.7.2.4" evidence="7"/>
<sequence length="217" mass="22851">MSLGRGGSDYSAALAAAALDARLLEIWTDVDGIFSADPRLVPEAFALEEVSFEEAMELAYFGAKVLHPKTIAPARERGIPVRVCNSFRPEHPGTRVTATAPSSRHPVRGLSFLPDIALINIAGAGLKGVPGTAARVFEAMARTSISVVLITQGSSESSISFCVGEAEATRAVQALEEAFEVEREAGKVDPIEHQPGLAVLSIVGDGMRHRVGVAGTF</sequence>
<comment type="pathway">
    <text evidence="8">Amino-acid biosynthesis; L-methionine biosynthesis via de novo pathway; L-homoserine from L-aspartate: step 1/3.</text>
</comment>
<comment type="caution">
    <text evidence="10">The sequence shown here is derived from an EMBL/GenBank/DDBJ whole genome shotgun (WGS) entry which is preliminary data.</text>
</comment>
<dbReference type="InterPro" id="IPR001048">
    <property type="entry name" value="Asp/Glu/Uridylate_kinase"/>
</dbReference>
<dbReference type="GO" id="GO:0009088">
    <property type="term" value="P:threonine biosynthetic process"/>
    <property type="evidence" value="ECO:0007669"/>
    <property type="project" value="UniProtKB-UniPathway"/>
</dbReference>
<evidence type="ECO:0000256" key="6">
    <source>
        <dbReference type="ARBA" id="ARBA00022857"/>
    </source>
</evidence>
<dbReference type="UniPathway" id="UPA00051">
    <property type="reaction ID" value="UER00462"/>
</dbReference>
<dbReference type="NCBIfam" id="TIGR00657">
    <property type="entry name" value="asp_kinases"/>
    <property type="match status" value="1"/>
</dbReference>